<organism evidence="2 3">
    <name type="scientific">Lapillicoccus jejuensis</name>
    <dbReference type="NCBI Taxonomy" id="402171"/>
    <lineage>
        <taxon>Bacteria</taxon>
        <taxon>Bacillati</taxon>
        <taxon>Actinomycetota</taxon>
        <taxon>Actinomycetes</taxon>
        <taxon>Micrococcales</taxon>
        <taxon>Intrasporangiaceae</taxon>
        <taxon>Lapillicoccus</taxon>
    </lineage>
</organism>
<dbReference type="RefSeq" id="WP_141848377.1">
    <property type="nucleotide sequence ID" value="NZ_BAAAPR010000005.1"/>
</dbReference>
<dbReference type="InterPro" id="IPR017520">
    <property type="entry name" value="CHP03086"/>
</dbReference>
<protein>
    <submittedName>
        <fullName evidence="2">Uncharacterized protein (TIGR03086 family)</fullName>
    </submittedName>
</protein>
<dbReference type="Pfam" id="PF11716">
    <property type="entry name" value="MDMPI_N"/>
    <property type="match status" value="1"/>
</dbReference>
<dbReference type="InterPro" id="IPR034660">
    <property type="entry name" value="DinB/YfiT-like"/>
</dbReference>
<proteinExistence type="predicted"/>
<dbReference type="EMBL" id="VFMN01000001">
    <property type="protein sequence ID" value="TQJ08928.1"/>
    <property type="molecule type" value="Genomic_DNA"/>
</dbReference>
<dbReference type="InterPro" id="IPR017517">
    <property type="entry name" value="Maleyloyr_isom"/>
</dbReference>
<feature type="domain" description="Mycothiol-dependent maleylpyruvate isomerase metal-binding" evidence="1">
    <location>
        <begin position="15"/>
        <end position="134"/>
    </location>
</feature>
<dbReference type="OrthoDB" id="5185819at2"/>
<keyword evidence="3" id="KW-1185">Reference proteome</keyword>
<evidence type="ECO:0000313" key="3">
    <source>
        <dbReference type="Proteomes" id="UP000317893"/>
    </source>
</evidence>
<evidence type="ECO:0000259" key="1">
    <source>
        <dbReference type="Pfam" id="PF11716"/>
    </source>
</evidence>
<sequence>MTTTTQTTDPRPALLAALDQAGRLVHQVGPGDLTRPTPCEEYDVRGLLGHLVAVEGRIAHILTGGRPFEVPSVVERPEDDWAAAWDAARDRVDAVLADDACLQGTVTHPIGVLPAPAAISIYVSEVATHGWDLAMALGRRDELDDAVAEPVLGPIRRALPESGRDGMPFGEPVPVGDDATPYDALVAWTGRDPRWTA</sequence>
<accession>A0A542E0Q4</accession>
<comment type="caution">
    <text evidence="2">The sequence shown here is derived from an EMBL/GenBank/DDBJ whole genome shotgun (WGS) entry which is preliminary data.</text>
</comment>
<gene>
    <name evidence="2" type="ORF">FB458_2029</name>
</gene>
<evidence type="ECO:0000313" key="2">
    <source>
        <dbReference type="EMBL" id="TQJ08928.1"/>
    </source>
</evidence>
<dbReference type="NCBIfam" id="TIGR03083">
    <property type="entry name" value="maleylpyruvate isomerase family mycothiol-dependent enzyme"/>
    <property type="match status" value="1"/>
</dbReference>
<reference evidence="2 3" key="1">
    <citation type="submission" date="2019-06" db="EMBL/GenBank/DDBJ databases">
        <title>Sequencing the genomes of 1000 actinobacteria strains.</title>
        <authorList>
            <person name="Klenk H.-P."/>
        </authorList>
    </citation>
    <scope>NUCLEOTIDE SEQUENCE [LARGE SCALE GENOMIC DNA]</scope>
    <source>
        <strain evidence="2 3">DSM 18607</strain>
    </source>
</reference>
<dbReference type="Gene3D" id="1.20.120.450">
    <property type="entry name" value="dinb family like domain"/>
    <property type="match status" value="1"/>
</dbReference>
<dbReference type="AlphaFoldDB" id="A0A542E0Q4"/>
<dbReference type="GO" id="GO:0046872">
    <property type="term" value="F:metal ion binding"/>
    <property type="evidence" value="ECO:0007669"/>
    <property type="project" value="InterPro"/>
</dbReference>
<dbReference type="Proteomes" id="UP000317893">
    <property type="component" value="Unassembled WGS sequence"/>
</dbReference>
<dbReference type="SUPFAM" id="SSF109854">
    <property type="entry name" value="DinB/YfiT-like putative metalloenzymes"/>
    <property type="match status" value="1"/>
</dbReference>
<name>A0A542E0Q4_9MICO</name>
<dbReference type="InterPro" id="IPR024344">
    <property type="entry name" value="MDMPI_metal-binding"/>
</dbReference>
<dbReference type="NCBIfam" id="TIGR03086">
    <property type="entry name" value="TIGR03086 family metal-binding protein"/>
    <property type="match status" value="1"/>
</dbReference>